<feature type="transmembrane region" description="Helical" evidence="1">
    <location>
        <begin position="80"/>
        <end position="101"/>
    </location>
</feature>
<comment type="caution">
    <text evidence="2">The sequence shown here is derived from an EMBL/GenBank/DDBJ whole genome shotgun (WGS) entry which is preliminary data.</text>
</comment>
<evidence type="ECO:0000256" key="1">
    <source>
        <dbReference type="SAM" id="Phobius"/>
    </source>
</evidence>
<feature type="transmembrane region" description="Helical" evidence="1">
    <location>
        <begin position="137"/>
        <end position="160"/>
    </location>
</feature>
<dbReference type="EMBL" id="JACAZI010000007">
    <property type="protein sequence ID" value="KAF7356657.1"/>
    <property type="molecule type" value="Genomic_DNA"/>
</dbReference>
<gene>
    <name evidence="2" type="ORF">MVEN_01000200</name>
</gene>
<accession>A0A8H6YCK8</accession>
<keyword evidence="1" id="KW-1133">Transmembrane helix</keyword>
<sequence length="573" mass="60530">MSLHGPLAPKRAANNRSRYVPPSRKKLWVPALTIIGSLLAGLLFAVGHHLYYSALDGKAVDTTTALAGLKVYDQKWSSHVGTALAFLTKFFFSLCIGAAYVETLWKTARRPLGLSIAGLDASFGLLNNPMNFLSTDLLFSAQFLIILAAISWLIPLVSVFTPGALTVASVFVNGTIPCAIPALNLASVNAAVNLGSYNTDHDDSAGGLSSPSQALQRIATTALLDGTYSAPISPCAPGASVCTYSTSYVAPYFKCSDPVYGAYLSNPSFKPTGGVTLFNATYLPSTSAGDQMLVAWSLDNSDPAFDGAPGGYTVTCSTMNATYSVDVQHTSGTASGTHTVDVSSIVLNGVLNSDPSTLRFQTSPLSNSENPDITRSQVLSGAVMLALEAMLVGTIERSDSSQKDLGIFMTVNKTMAAMSNLGRVDESARNFTAAPDMPGLITSLLQNVTIGLMSNNISDSATSATCVQSGTQNIYVYHPTTLWPPYAAAVVCAGFAALIGLSAVWSNQTKTDTSFTTMIQVTRNSALDAVPEEDPSRVRLRYGLITDGGEQRMAFGQLWNFGDHPLALPRKEA</sequence>
<dbReference type="OrthoDB" id="5322539at2759"/>
<proteinExistence type="predicted"/>
<organism evidence="2 3">
    <name type="scientific">Mycena venus</name>
    <dbReference type="NCBI Taxonomy" id="2733690"/>
    <lineage>
        <taxon>Eukaryota</taxon>
        <taxon>Fungi</taxon>
        <taxon>Dikarya</taxon>
        <taxon>Basidiomycota</taxon>
        <taxon>Agaricomycotina</taxon>
        <taxon>Agaricomycetes</taxon>
        <taxon>Agaricomycetidae</taxon>
        <taxon>Agaricales</taxon>
        <taxon>Marasmiineae</taxon>
        <taxon>Mycenaceae</taxon>
        <taxon>Mycena</taxon>
    </lineage>
</organism>
<keyword evidence="3" id="KW-1185">Reference proteome</keyword>
<feature type="transmembrane region" description="Helical" evidence="1">
    <location>
        <begin position="27"/>
        <end position="51"/>
    </location>
</feature>
<keyword evidence="1" id="KW-0472">Membrane</keyword>
<dbReference type="PANTHER" id="PTHR35041:SF6">
    <property type="entry name" value="FORMYLMETHIONINE DEFORMYLASE-LIKE PROTEIN-RELATED"/>
    <property type="match status" value="1"/>
</dbReference>
<keyword evidence="1" id="KW-0812">Transmembrane</keyword>
<dbReference type="Proteomes" id="UP000620124">
    <property type="component" value="Unassembled WGS sequence"/>
</dbReference>
<dbReference type="PANTHER" id="PTHR35041">
    <property type="entry name" value="MEDIATOR OF RNA POLYMERASE II TRANSCRIPTION SUBUNIT 1"/>
    <property type="match status" value="1"/>
</dbReference>
<protein>
    <submittedName>
        <fullName evidence="2">Catalase domain-containing protein</fullName>
    </submittedName>
</protein>
<feature type="transmembrane region" description="Helical" evidence="1">
    <location>
        <begin position="483"/>
        <end position="505"/>
    </location>
</feature>
<evidence type="ECO:0000313" key="3">
    <source>
        <dbReference type="Proteomes" id="UP000620124"/>
    </source>
</evidence>
<reference evidence="2" key="1">
    <citation type="submission" date="2020-05" db="EMBL/GenBank/DDBJ databases">
        <title>Mycena genomes resolve the evolution of fungal bioluminescence.</title>
        <authorList>
            <person name="Tsai I.J."/>
        </authorList>
    </citation>
    <scope>NUCLEOTIDE SEQUENCE</scope>
    <source>
        <strain evidence="2">CCC161011</strain>
    </source>
</reference>
<name>A0A8H6YCK8_9AGAR</name>
<evidence type="ECO:0000313" key="2">
    <source>
        <dbReference type="EMBL" id="KAF7356657.1"/>
    </source>
</evidence>
<dbReference type="AlphaFoldDB" id="A0A8H6YCK8"/>